<feature type="transmembrane region" description="Helical" evidence="6">
    <location>
        <begin position="21"/>
        <end position="39"/>
    </location>
</feature>
<dbReference type="InterPro" id="IPR020846">
    <property type="entry name" value="MFS_dom"/>
</dbReference>
<comment type="caution">
    <text evidence="8">The sequence shown here is derived from an EMBL/GenBank/DDBJ whole genome shotgun (WGS) entry which is preliminary data.</text>
</comment>
<reference evidence="8 9" key="1">
    <citation type="submission" date="2020-07" db="EMBL/GenBank/DDBJ databases">
        <title>Sequencing the genomes of 1000 actinobacteria strains.</title>
        <authorList>
            <person name="Klenk H.-P."/>
        </authorList>
    </citation>
    <scope>NUCLEOTIDE SEQUENCE [LARGE SCALE GENOMIC DNA]</scope>
    <source>
        <strain evidence="8 9">CXB654</strain>
    </source>
</reference>
<dbReference type="EMBL" id="JACCCC010000001">
    <property type="protein sequence ID" value="NYE45635.1"/>
    <property type="molecule type" value="Genomic_DNA"/>
</dbReference>
<feature type="transmembrane region" description="Helical" evidence="6">
    <location>
        <begin position="330"/>
        <end position="352"/>
    </location>
</feature>
<evidence type="ECO:0000313" key="8">
    <source>
        <dbReference type="EMBL" id="NYE45635.1"/>
    </source>
</evidence>
<dbReference type="CDD" id="cd17478">
    <property type="entry name" value="MFS_FsR"/>
    <property type="match status" value="1"/>
</dbReference>
<keyword evidence="9" id="KW-1185">Reference proteome</keyword>
<evidence type="ECO:0000313" key="9">
    <source>
        <dbReference type="Proteomes" id="UP000589036"/>
    </source>
</evidence>
<feature type="transmembrane region" description="Helical" evidence="6">
    <location>
        <begin position="208"/>
        <end position="231"/>
    </location>
</feature>
<feature type="transmembrane region" description="Helical" evidence="6">
    <location>
        <begin position="298"/>
        <end position="318"/>
    </location>
</feature>
<dbReference type="InterPro" id="IPR011701">
    <property type="entry name" value="MFS"/>
</dbReference>
<evidence type="ECO:0000256" key="2">
    <source>
        <dbReference type="ARBA" id="ARBA00022692"/>
    </source>
</evidence>
<keyword evidence="2 6" id="KW-0812">Transmembrane</keyword>
<dbReference type="Proteomes" id="UP000589036">
    <property type="component" value="Unassembled WGS sequence"/>
</dbReference>
<accession>A0A852TPV7</accession>
<dbReference type="GO" id="GO:0005886">
    <property type="term" value="C:plasma membrane"/>
    <property type="evidence" value="ECO:0007669"/>
    <property type="project" value="UniProtKB-SubCell"/>
</dbReference>
<protein>
    <submittedName>
        <fullName evidence="8">FSR family fosmidomycin resistance protein-like MFS transporter</fullName>
    </submittedName>
</protein>
<dbReference type="SUPFAM" id="SSF103473">
    <property type="entry name" value="MFS general substrate transporter"/>
    <property type="match status" value="1"/>
</dbReference>
<dbReference type="Gene3D" id="1.20.1250.20">
    <property type="entry name" value="MFS general substrate transporter like domains"/>
    <property type="match status" value="2"/>
</dbReference>
<dbReference type="RefSeq" id="WP_179641817.1">
    <property type="nucleotide sequence ID" value="NZ_BAAAYY010000002.1"/>
</dbReference>
<dbReference type="Pfam" id="PF07690">
    <property type="entry name" value="MFS_1"/>
    <property type="match status" value="1"/>
</dbReference>
<feature type="compositionally biased region" description="Low complexity" evidence="5">
    <location>
        <begin position="413"/>
        <end position="429"/>
    </location>
</feature>
<gene>
    <name evidence="8" type="ORF">HDA32_000755</name>
</gene>
<comment type="subcellular location">
    <subcellularLocation>
        <location evidence="1">Cell membrane</location>
        <topology evidence="1">Multi-pass membrane protein</topology>
    </subcellularLocation>
</comment>
<feature type="transmembrane region" description="Helical" evidence="6">
    <location>
        <begin position="77"/>
        <end position="93"/>
    </location>
</feature>
<name>A0A852TPV7_9ACTN</name>
<feature type="transmembrane region" description="Helical" evidence="6">
    <location>
        <begin position="358"/>
        <end position="377"/>
    </location>
</feature>
<feature type="transmembrane region" description="Helical" evidence="6">
    <location>
        <begin position="99"/>
        <end position="116"/>
    </location>
</feature>
<feature type="transmembrane region" description="Helical" evidence="6">
    <location>
        <begin position="168"/>
        <end position="187"/>
    </location>
</feature>
<evidence type="ECO:0000256" key="6">
    <source>
        <dbReference type="SAM" id="Phobius"/>
    </source>
</evidence>
<evidence type="ECO:0000256" key="3">
    <source>
        <dbReference type="ARBA" id="ARBA00022989"/>
    </source>
</evidence>
<evidence type="ECO:0000256" key="1">
    <source>
        <dbReference type="ARBA" id="ARBA00004651"/>
    </source>
</evidence>
<feature type="transmembrane region" description="Helical" evidence="6">
    <location>
        <begin position="243"/>
        <end position="262"/>
    </location>
</feature>
<evidence type="ECO:0000259" key="7">
    <source>
        <dbReference type="PROSITE" id="PS50850"/>
    </source>
</evidence>
<dbReference type="PROSITE" id="PS50850">
    <property type="entry name" value="MFS"/>
    <property type="match status" value="1"/>
</dbReference>
<organism evidence="8 9">
    <name type="scientific">Spinactinospora alkalitolerans</name>
    <dbReference type="NCBI Taxonomy" id="687207"/>
    <lineage>
        <taxon>Bacteria</taxon>
        <taxon>Bacillati</taxon>
        <taxon>Actinomycetota</taxon>
        <taxon>Actinomycetes</taxon>
        <taxon>Streptosporangiales</taxon>
        <taxon>Nocardiopsidaceae</taxon>
        <taxon>Spinactinospora</taxon>
    </lineage>
</organism>
<feature type="transmembrane region" description="Helical" evidence="6">
    <location>
        <begin position="274"/>
        <end position="292"/>
    </location>
</feature>
<proteinExistence type="predicted"/>
<dbReference type="PANTHER" id="PTHR43129">
    <property type="entry name" value="FOSMIDOMYCIN RESISTANCE PROTEIN"/>
    <property type="match status" value="1"/>
</dbReference>
<keyword evidence="3 6" id="KW-1133">Transmembrane helix</keyword>
<feature type="transmembrane region" description="Helical" evidence="6">
    <location>
        <begin position="137"/>
        <end position="162"/>
    </location>
</feature>
<keyword evidence="4 6" id="KW-0472">Membrane</keyword>
<dbReference type="InterPro" id="IPR036259">
    <property type="entry name" value="MFS_trans_sf"/>
</dbReference>
<evidence type="ECO:0000256" key="4">
    <source>
        <dbReference type="ARBA" id="ARBA00023136"/>
    </source>
</evidence>
<dbReference type="AlphaFoldDB" id="A0A852TPV7"/>
<feature type="region of interest" description="Disordered" evidence="5">
    <location>
        <begin position="388"/>
        <end position="429"/>
    </location>
</feature>
<sequence>MTSASPRSARRGSRLLAYSHVTVDFSQGAIAALVPFLVLERGYSYAAAAGIVLAFSLVSSIVQPVFGALGDRWRMRWLIPVSVLLAGVGIAAVGVFDSFWITALVAAVSGIGVAAFHPAGASRAREISGGDHVMMSWFSLGGNIGFALAPLAVAASVGALGLGASPLLMIPALTGVLAVAVIGRVHAPSPSAGKKAKAAAGRDDWSAFTRMSVAIVCRSIVFVGMGSFIVLFMHEHRGVGESLASASLFVFYIGGAFGTAIGGHLARRWPRTTILRWSYLLAVPVVAGMLLIPGPLAWVFIALASVVLYVPFSLHVTLGQDYLPRHMGTASGVTLGLAVSVGGLASPAIGALADGIGLEYALLPLIALPAIAFLVLLGMKDPQVEKEEVAAGGRSGRVEDAVTSELPVDRPKGTAAGAGAPTAAMTTEP</sequence>
<dbReference type="PANTHER" id="PTHR43129:SF1">
    <property type="entry name" value="FOSMIDOMYCIN RESISTANCE PROTEIN"/>
    <property type="match status" value="1"/>
</dbReference>
<evidence type="ECO:0000256" key="5">
    <source>
        <dbReference type="SAM" id="MobiDB-lite"/>
    </source>
</evidence>
<dbReference type="GO" id="GO:0022857">
    <property type="term" value="F:transmembrane transporter activity"/>
    <property type="evidence" value="ECO:0007669"/>
    <property type="project" value="InterPro"/>
</dbReference>
<feature type="transmembrane region" description="Helical" evidence="6">
    <location>
        <begin position="45"/>
        <end position="70"/>
    </location>
</feature>
<feature type="domain" description="Major facilitator superfamily (MFS) profile" evidence="7">
    <location>
        <begin position="12"/>
        <end position="384"/>
    </location>
</feature>